<dbReference type="SUPFAM" id="SSF53927">
    <property type="entry name" value="Cytidine deaminase-like"/>
    <property type="match status" value="1"/>
</dbReference>
<evidence type="ECO:0000256" key="9">
    <source>
        <dbReference type="ARBA" id="ARBA00023268"/>
    </source>
</evidence>
<dbReference type="RefSeq" id="WP_101312877.1">
    <property type="nucleotide sequence ID" value="NZ_MBPL01000001.1"/>
</dbReference>
<dbReference type="AlphaFoldDB" id="A0A2N3PLN7"/>
<dbReference type="Gene3D" id="3.40.430.10">
    <property type="entry name" value="Dihydrofolate Reductase, subunit A"/>
    <property type="match status" value="1"/>
</dbReference>
<comment type="caution">
    <text evidence="11">The sequence shown here is derived from an EMBL/GenBank/DDBJ whole genome shotgun (WGS) entry which is preliminary data.</text>
</comment>
<dbReference type="GO" id="GO:0008703">
    <property type="term" value="F:5-amino-6-(5-phosphoribosylamino)uracil reductase activity"/>
    <property type="evidence" value="ECO:0007669"/>
    <property type="project" value="UniProtKB-EC"/>
</dbReference>
<evidence type="ECO:0000256" key="3">
    <source>
        <dbReference type="ARBA" id="ARBA00004910"/>
    </source>
</evidence>
<evidence type="ECO:0000256" key="5">
    <source>
        <dbReference type="ARBA" id="ARBA00007417"/>
    </source>
</evidence>
<evidence type="ECO:0000256" key="1">
    <source>
        <dbReference type="ARBA" id="ARBA00002151"/>
    </source>
</evidence>
<protein>
    <recommendedName>
        <fullName evidence="8">Riboflavin biosynthesis protein RibD</fullName>
        <ecNumber evidence="7">1.1.1.193</ecNumber>
        <ecNumber evidence="6">3.5.4.26</ecNumber>
    </recommendedName>
</protein>
<proteinExistence type="inferred from homology"/>
<comment type="similarity">
    <text evidence="4">In the N-terminal section; belongs to the cytidine and deoxycytidylate deaminase family.</text>
</comment>
<evidence type="ECO:0000313" key="12">
    <source>
        <dbReference type="Proteomes" id="UP000233350"/>
    </source>
</evidence>
<dbReference type="InterPro" id="IPR024072">
    <property type="entry name" value="DHFR-like_dom_sf"/>
</dbReference>
<dbReference type="OrthoDB" id="9800865at2"/>
<dbReference type="InterPro" id="IPR002125">
    <property type="entry name" value="CMP_dCMP_dom"/>
</dbReference>
<dbReference type="InterPro" id="IPR002734">
    <property type="entry name" value="RibDG_C"/>
</dbReference>
<keyword evidence="12" id="KW-1185">Reference proteome</keyword>
<dbReference type="UniPathway" id="UPA00275">
    <property type="reaction ID" value="UER00401"/>
</dbReference>
<evidence type="ECO:0000313" key="11">
    <source>
        <dbReference type="EMBL" id="PKT82773.1"/>
    </source>
</evidence>
<reference evidence="11 12" key="1">
    <citation type="submission" date="2016-07" db="EMBL/GenBank/DDBJ databases">
        <title>Detection of Helicobacter winghamensis from caecal content of red fox (Vulpes vulpes).</title>
        <authorList>
            <person name="Zanoni R.G."/>
            <person name="Florio D."/>
            <person name="Caffara M."/>
            <person name="Renzi M."/>
            <person name="Parisi A."/>
            <person name="Pasquali F."/>
            <person name="Manfreda G."/>
        </authorList>
    </citation>
    <scope>NUCLEOTIDE SEQUENCE [LARGE SCALE GENOMIC DNA]</scope>
    <source>
        <strain evidence="11 12">295_13</strain>
    </source>
</reference>
<dbReference type="STRING" id="556267.HWAG_01165"/>
<dbReference type="EMBL" id="MBPK01000001">
    <property type="protein sequence ID" value="PKT82773.1"/>
    <property type="molecule type" value="Genomic_DNA"/>
</dbReference>
<accession>A0A2N3PLN7</accession>
<comment type="pathway">
    <text evidence="3">Cofactor biosynthesis; riboflavin biosynthesis; 5-amino-6-(D-ribitylamino)uracil from GTP: step 3/4.</text>
</comment>
<dbReference type="Pfam" id="PF00383">
    <property type="entry name" value="dCMP_cyt_deam_1"/>
    <property type="match status" value="1"/>
</dbReference>
<dbReference type="EC" id="3.5.4.26" evidence="6"/>
<dbReference type="Pfam" id="PF01872">
    <property type="entry name" value="RibD_C"/>
    <property type="match status" value="1"/>
</dbReference>
<name>A0A2N3PLN7_9HELI</name>
<organism evidence="11 12">
    <name type="scientific">Helicobacter winghamensis</name>
    <dbReference type="NCBI Taxonomy" id="157268"/>
    <lineage>
        <taxon>Bacteria</taxon>
        <taxon>Pseudomonadati</taxon>
        <taxon>Campylobacterota</taxon>
        <taxon>Epsilonproteobacteria</taxon>
        <taxon>Campylobacterales</taxon>
        <taxon>Helicobacteraceae</taxon>
        <taxon>Helicobacter</taxon>
    </lineage>
</organism>
<dbReference type="EC" id="1.1.1.193" evidence="7"/>
<comment type="pathway">
    <text evidence="2">Cofactor biosynthesis; riboflavin biosynthesis; 5-amino-6-(D-ribitylamino)uracil from GTP: step 2/4.</text>
</comment>
<evidence type="ECO:0000259" key="10">
    <source>
        <dbReference type="PROSITE" id="PS51747"/>
    </source>
</evidence>
<evidence type="ECO:0000256" key="4">
    <source>
        <dbReference type="ARBA" id="ARBA00005259"/>
    </source>
</evidence>
<dbReference type="SUPFAM" id="SSF53597">
    <property type="entry name" value="Dihydrofolate reductase-like"/>
    <property type="match status" value="1"/>
</dbReference>
<dbReference type="NCBIfam" id="TIGR00326">
    <property type="entry name" value="eubact_ribD"/>
    <property type="match status" value="1"/>
</dbReference>
<dbReference type="PROSITE" id="PS51747">
    <property type="entry name" value="CYT_DCMP_DEAMINASES_2"/>
    <property type="match status" value="1"/>
</dbReference>
<dbReference type="GO" id="GO:0008835">
    <property type="term" value="F:diaminohydroxyphosphoribosylaminopyrimidine deaminase activity"/>
    <property type="evidence" value="ECO:0007669"/>
    <property type="project" value="UniProtKB-EC"/>
</dbReference>
<evidence type="ECO:0000256" key="6">
    <source>
        <dbReference type="ARBA" id="ARBA00012766"/>
    </source>
</evidence>
<keyword evidence="9" id="KW-0511">Multifunctional enzyme</keyword>
<feature type="domain" description="CMP/dCMP-type deaminase" evidence="10">
    <location>
        <begin position="6"/>
        <end position="153"/>
    </location>
</feature>
<comment type="function">
    <text evidence="1">Converts 2,5-diamino-6-(ribosylamino)-4(3h)-pyrimidinone 5'-phosphate into 5-amino-6-(ribosylamino)-2,4(1h,3h)-pyrimidinedione 5'-phosphate.</text>
</comment>
<comment type="similarity">
    <text evidence="5">In the C-terminal section; belongs to the HTP reductase family.</text>
</comment>
<evidence type="ECO:0000256" key="2">
    <source>
        <dbReference type="ARBA" id="ARBA00004882"/>
    </source>
</evidence>
<dbReference type="InterPro" id="IPR004794">
    <property type="entry name" value="Eubact_RibD"/>
</dbReference>
<dbReference type="InterPro" id="IPR016193">
    <property type="entry name" value="Cytidine_deaminase-like"/>
</dbReference>
<evidence type="ECO:0000256" key="8">
    <source>
        <dbReference type="ARBA" id="ARBA00019930"/>
    </source>
</evidence>
<dbReference type="GO" id="GO:0009231">
    <property type="term" value="P:riboflavin biosynthetic process"/>
    <property type="evidence" value="ECO:0007669"/>
    <property type="project" value="UniProtKB-UniPathway"/>
</dbReference>
<gene>
    <name evidence="11" type="ORF">BCM31_06260</name>
</gene>
<evidence type="ECO:0000256" key="7">
    <source>
        <dbReference type="ARBA" id="ARBA00013173"/>
    </source>
</evidence>
<sequence length="349" mass="38582">MLAHAFYLDLCLQCAWKEQLKTLPNPAVAALVLDENGAIVSLESHKECGKPHAEVLALQKAYAALSGDNAILSLKESQAIHSYLLKNAIPIFKDTMLYVTLEPCSSNKKGKTPSCAALLKTLKPKCVIIATQDCDKSAKGGAQELIEAGICVIKAWEVEALQAIHKQANALLLPFRLLQTQGKFMLFKYASRLDGSIDGGQISTHQAQSLMHDYRTKADVLLISGESVRVDNPRLDTRFATLEQRNPNVAILTRQKDFPKSAPLFEIPNRKVEILHSLEQVKALRGFIFCEGGSGLFKALQNSMDLTLVILSPNFKRDSNLTMSLNANFNLLHSEQIADDIFLWLIPKD</sequence>
<dbReference type="Proteomes" id="UP000233350">
    <property type="component" value="Unassembled WGS sequence"/>
</dbReference>
<dbReference type="Gene3D" id="3.40.140.10">
    <property type="entry name" value="Cytidine Deaminase, domain 2"/>
    <property type="match status" value="1"/>
</dbReference>